<feature type="compositionally biased region" description="Basic and acidic residues" evidence="5">
    <location>
        <begin position="54"/>
        <end position="63"/>
    </location>
</feature>
<evidence type="ECO:0000256" key="1">
    <source>
        <dbReference type="ARBA" id="ARBA00005234"/>
    </source>
</evidence>
<evidence type="ECO:0000259" key="6">
    <source>
        <dbReference type="PROSITE" id="PS50600"/>
    </source>
</evidence>
<dbReference type="AlphaFoldDB" id="A0A3L6TM85"/>
<dbReference type="PROSITE" id="PS50600">
    <property type="entry name" value="ULP_PROTEASE"/>
    <property type="match status" value="1"/>
</dbReference>
<keyword evidence="8" id="KW-1185">Reference proteome</keyword>
<keyword evidence="2" id="KW-0645">Protease</keyword>
<feature type="domain" description="Ubiquitin-like protease family profile" evidence="6">
    <location>
        <begin position="104"/>
        <end position="287"/>
    </location>
</feature>
<dbReference type="STRING" id="4540.A0A3L6TM85"/>
<proteinExistence type="inferred from homology"/>
<dbReference type="EMBL" id="PQIB02000001">
    <property type="protein sequence ID" value="RLN40726.1"/>
    <property type="molecule type" value="Genomic_DNA"/>
</dbReference>
<evidence type="ECO:0000256" key="5">
    <source>
        <dbReference type="SAM" id="MobiDB-lite"/>
    </source>
</evidence>
<dbReference type="GO" id="GO:0016926">
    <property type="term" value="P:protein desumoylation"/>
    <property type="evidence" value="ECO:0007669"/>
    <property type="project" value="TreeGrafter"/>
</dbReference>
<dbReference type="Pfam" id="PF02902">
    <property type="entry name" value="Peptidase_C48"/>
    <property type="match status" value="1"/>
</dbReference>
<sequence length="371" mass="42890">MYKRTMRNTHLPKTYKTIGQNQISMQEFQRGKKNIQQKNADFDYNTTSKRKKTSKDNRDREDTQEIGIPDEPLPTDITSQDDMATIEYINSAAETKDLVHIGIYHATQKDLQCLLDCSKYLNDFVINAYVRILKAQPSVQTKQDGDAYLETTYNTTMICGDTIPKLREQYEQSFRLIRTLTYLNHDMVFFPINIKNSHWFLVAVNGRKGVIQVLDSTGSASHPPQVQQLIQGLHNRIKRLKDLKMNTQTKWQDVNLKEWRAVPCINKRMQTDGSSCGLFVLKFMELWTGSRLSSIFTQVPCNVQISCTSQCPILHYKFTTISIGNAQKDITNFRLKLAVTLVDYPWNKVKESPGYKSMDVEKAYKLEDNEK</sequence>
<dbReference type="GO" id="GO:0016929">
    <property type="term" value="F:deSUMOylase activity"/>
    <property type="evidence" value="ECO:0007669"/>
    <property type="project" value="TreeGrafter"/>
</dbReference>
<organism evidence="7 8">
    <name type="scientific">Panicum miliaceum</name>
    <name type="common">Proso millet</name>
    <name type="synonym">Broomcorn millet</name>
    <dbReference type="NCBI Taxonomy" id="4540"/>
    <lineage>
        <taxon>Eukaryota</taxon>
        <taxon>Viridiplantae</taxon>
        <taxon>Streptophyta</taxon>
        <taxon>Embryophyta</taxon>
        <taxon>Tracheophyta</taxon>
        <taxon>Spermatophyta</taxon>
        <taxon>Magnoliopsida</taxon>
        <taxon>Liliopsida</taxon>
        <taxon>Poales</taxon>
        <taxon>Poaceae</taxon>
        <taxon>PACMAD clade</taxon>
        <taxon>Panicoideae</taxon>
        <taxon>Panicodae</taxon>
        <taxon>Paniceae</taxon>
        <taxon>Panicinae</taxon>
        <taxon>Panicum</taxon>
        <taxon>Panicum sect. Panicum</taxon>
    </lineage>
</organism>
<evidence type="ECO:0000256" key="3">
    <source>
        <dbReference type="ARBA" id="ARBA00022801"/>
    </source>
</evidence>
<reference evidence="8" key="1">
    <citation type="journal article" date="2019" name="Nat. Commun.">
        <title>The genome of broomcorn millet.</title>
        <authorList>
            <person name="Zou C."/>
            <person name="Miki D."/>
            <person name="Li D."/>
            <person name="Tang Q."/>
            <person name="Xiao L."/>
            <person name="Rajput S."/>
            <person name="Deng P."/>
            <person name="Jia W."/>
            <person name="Huang R."/>
            <person name="Zhang M."/>
            <person name="Sun Y."/>
            <person name="Hu J."/>
            <person name="Fu X."/>
            <person name="Schnable P.S."/>
            <person name="Li F."/>
            <person name="Zhang H."/>
            <person name="Feng B."/>
            <person name="Zhu X."/>
            <person name="Liu R."/>
            <person name="Schnable J.C."/>
            <person name="Zhu J.-K."/>
            <person name="Zhang H."/>
        </authorList>
    </citation>
    <scope>NUCLEOTIDE SEQUENCE [LARGE SCALE GENOMIC DNA]</scope>
</reference>
<comment type="similarity">
    <text evidence="1">Belongs to the peptidase C48 family.</text>
</comment>
<protein>
    <recommendedName>
        <fullName evidence="6">Ubiquitin-like protease family profile domain-containing protein</fullName>
    </recommendedName>
</protein>
<dbReference type="SUPFAM" id="SSF54001">
    <property type="entry name" value="Cysteine proteinases"/>
    <property type="match status" value="1"/>
</dbReference>
<dbReference type="PANTHER" id="PTHR12606:SF155">
    <property type="entry name" value="OS04G0316900 PROTEIN"/>
    <property type="match status" value="1"/>
</dbReference>
<dbReference type="Proteomes" id="UP000275267">
    <property type="component" value="Unassembled WGS sequence"/>
</dbReference>
<dbReference type="InterPro" id="IPR003653">
    <property type="entry name" value="Peptidase_C48_C"/>
</dbReference>
<keyword evidence="4" id="KW-0788">Thiol protease</keyword>
<evidence type="ECO:0000313" key="7">
    <source>
        <dbReference type="EMBL" id="RLN40726.1"/>
    </source>
</evidence>
<dbReference type="GO" id="GO:0006508">
    <property type="term" value="P:proteolysis"/>
    <property type="evidence" value="ECO:0007669"/>
    <property type="project" value="UniProtKB-KW"/>
</dbReference>
<gene>
    <name evidence="7" type="ORF">C2845_PM01G01470</name>
</gene>
<dbReference type="GO" id="GO:0005634">
    <property type="term" value="C:nucleus"/>
    <property type="evidence" value="ECO:0007669"/>
    <property type="project" value="TreeGrafter"/>
</dbReference>
<dbReference type="PANTHER" id="PTHR12606">
    <property type="entry name" value="SENTRIN/SUMO-SPECIFIC PROTEASE"/>
    <property type="match status" value="1"/>
</dbReference>
<name>A0A3L6TM85_PANMI</name>
<feature type="region of interest" description="Disordered" evidence="5">
    <location>
        <begin position="34"/>
        <end position="77"/>
    </location>
</feature>
<dbReference type="OrthoDB" id="678532at2759"/>
<comment type="caution">
    <text evidence="7">The sequence shown here is derived from an EMBL/GenBank/DDBJ whole genome shotgun (WGS) entry which is preliminary data.</text>
</comment>
<evidence type="ECO:0000313" key="8">
    <source>
        <dbReference type="Proteomes" id="UP000275267"/>
    </source>
</evidence>
<dbReference type="Gene3D" id="3.40.395.10">
    <property type="entry name" value="Adenoviral Proteinase, Chain A"/>
    <property type="match status" value="1"/>
</dbReference>
<feature type="compositionally biased region" description="Polar residues" evidence="5">
    <location>
        <begin position="34"/>
        <end position="47"/>
    </location>
</feature>
<keyword evidence="3" id="KW-0378">Hydrolase</keyword>
<evidence type="ECO:0000256" key="2">
    <source>
        <dbReference type="ARBA" id="ARBA00022670"/>
    </source>
</evidence>
<accession>A0A3L6TM85</accession>
<evidence type="ECO:0000256" key="4">
    <source>
        <dbReference type="ARBA" id="ARBA00022807"/>
    </source>
</evidence>
<dbReference type="InterPro" id="IPR038765">
    <property type="entry name" value="Papain-like_cys_pep_sf"/>
</dbReference>